<reference evidence="6" key="2">
    <citation type="submission" date="2023-05" db="EMBL/GenBank/DDBJ databases">
        <authorList>
            <person name="Schelkunov M.I."/>
        </authorList>
    </citation>
    <scope>NUCLEOTIDE SEQUENCE</scope>
    <source>
        <strain evidence="6">Hsosn_3</strain>
        <tissue evidence="6">Leaf</tissue>
    </source>
</reference>
<proteinExistence type="predicted"/>
<evidence type="ECO:0000256" key="2">
    <source>
        <dbReference type="ARBA" id="ARBA00023015"/>
    </source>
</evidence>
<dbReference type="InterPro" id="IPR036638">
    <property type="entry name" value="HLH_DNA-bd_sf"/>
</dbReference>
<evidence type="ECO:0000313" key="7">
    <source>
        <dbReference type="Proteomes" id="UP001237642"/>
    </source>
</evidence>
<evidence type="ECO:0000313" key="6">
    <source>
        <dbReference type="EMBL" id="KAK1396207.1"/>
    </source>
</evidence>
<dbReference type="GO" id="GO:0005634">
    <property type="term" value="C:nucleus"/>
    <property type="evidence" value="ECO:0007669"/>
    <property type="project" value="UniProtKB-SubCell"/>
</dbReference>
<dbReference type="Gene3D" id="4.10.280.10">
    <property type="entry name" value="Helix-loop-helix DNA-binding domain"/>
    <property type="match status" value="1"/>
</dbReference>
<reference evidence="6" key="1">
    <citation type="submission" date="2023-02" db="EMBL/GenBank/DDBJ databases">
        <title>Genome of toxic invasive species Heracleum sosnowskyi carries increased number of genes despite the absence of recent whole-genome duplications.</title>
        <authorList>
            <person name="Schelkunov M."/>
            <person name="Shtratnikova V."/>
            <person name="Makarenko M."/>
            <person name="Klepikova A."/>
            <person name="Omelchenko D."/>
            <person name="Novikova G."/>
            <person name="Obukhova E."/>
            <person name="Bogdanov V."/>
            <person name="Penin A."/>
            <person name="Logacheva M."/>
        </authorList>
    </citation>
    <scope>NUCLEOTIDE SEQUENCE</scope>
    <source>
        <strain evidence="6">Hsosn_3</strain>
        <tissue evidence="6">Leaf</tissue>
    </source>
</reference>
<gene>
    <name evidence="6" type="ORF">POM88_006070</name>
</gene>
<keyword evidence="3" id="KW-0804">Transcription</keyword>
<dbReference type="InterPro" id="IPR044818">
    <property type="entry name" value="ILR3-like"/>
</dbReference>
<keyword evidence="4" id="KW-0539">Nucleus</keyword>
<protein>
    <submittedName>
        <fullName evidence="6">BHLH domain-containing protein</fullName>
    </submittedName>
</protein>
<accession>A0AAD8J5A2</accession>
<keyword evidence="7" id="KW-1185">Reference proteome</keyword>
<dbReference type="SUPFAM" id="SSF47459">
    <property type="entry name" value="HLH, helix-loop-helix DNA-binding domain"/>
    <property type="match status" value="1"/>
</dbReference>
<evidence type="ECO:0000256" key="5">
    <source>
        <dbReference type="SAM" id="MobiDB-lite"/>
    </source>
</evidence>
<evidence type="ECO:0000256" key="1">
    <source>
        <dbReference type="ARBA" id="ARBA00004123"/>
    </source>
</evidence>
<organism evidence="6 7">
    <name type="scientific">Heracleum sosnowskyi</name>
    <dbReference type="NCBI Taxonomy" id="360622"/>
    <lineage>
        <taxon>Eukaryota</taxon>
        <taxon>Viridiplantae</taxon>
        <taxon>Streptophyta</taxon>
        <taxon>Embryophyta</taxon>
        <taxon>Tracheophyta</taxon>
        <taxon>Spermatophyta</taxon>
        <taxon>Magnoliopsida</taxon>
        <taxon>eudicotyledons</taxon>
        <taxon>Gunneridae</taxon>
        <taxon>Pentapetalae</taxon>
        <taxon>asterids</taxon>
        <taxon>campanulids</taxon>
        <taxon>Apiales</taxon>
        <taxon>Apiaceae</taxon>
        <taxon>Apioideae</taxon>
        <taxon>apioid superclade</taxon>
        <taxon>Tordylieae</taxon>
        <taxon>Tordyliinae</taxon>
        <taxon>Heracleum</taxon>
    </lineage>
</organism>
<dbReference type="GO" id="GO:0003700">
    <property type="term" value="F:DNA-binding transcription factor activity"/>
    <property type="evidence" value="ECO:0007669"/>
    <property type="project" value="InterPro"/>
</dbReference>
<evidence type="ECO:0000256" key="3">
    <source>
        <dbReference type="ARBA" id="ARBA00023163"/>
    </source>
</evidence>
<dbReference type="AlphaFoldDB" id="A0AAD8J5A2"/>
<name>A0AAD8J5A2_9APIA</name>
<feature type="region of interest" description="Disordered" evidence="5">
    <location>
        <begin position="1"/>
        <end position="35"/>
    </location>
</feature>
<dbReference type="PANTHER" id="PTHR46133:SF28">
    <property type="entry name" value="BHLH TRANSCRIPTION FACTOR"/>
    <property type="match status" value="1"/>
</dbReference>
<sequence length="121" mass="13905">MSQAMLQSPKLKGSMSGFLEHHGENENQVTSMGRKQRRTYKYRFLKLSSILEPGRPPKTNKAAILNDVVRMLTQLRSEANTLKESNEEVQEKIGDLKAGKHKLRDEKQKIKADKEKLEQQV</sequence>
<feature type="region of interest" description="Disordered" evidence="5">
    <location>
        <begin position="83"/>
        <end position="121"/>
    </location>
</feature>
<feature type="compositionally biased region" description="Basic and acidic residues" evidence="5">
    <location>
        <begin position="84"/>
        <end position="121"/>
    </location>
</feature>
<keyword evidence="2" id="KW-0805">Transcription regulation</keyword>
<dbReference type="Proteomes" id="UP001237642">
    <property type="component" value="Unassembled WGS sequence"/>
</dbReference>
<dbReference type="PANTHER" id="PTHR46133">
    <property type="entry name" value="BHLH TRANSCRIPTION FACTOR"/>
    <property type="match status" value="1"/>
</dbReference>
<evidence type="ECO:0000256" key="4">
    <source>
        <dbReference type="ARBA" id="ARBA00023242"/>
    </source>
</evidence>
<comment type="caution">
    <text evidence="6">The sequence shown here is derived from an EMBL/GenBank/DDBJ whole genome shotgun (WGS) entry which is preliminary data.</text>
</comment>
<dbReference type="EMBL" id="JAUIZM010000002">
    <property type="protein sequence ID" value="KAK1396207.1"/>
    <property type="molecule type" value="Genomic_DNA"/>
</dbReference>
<dbReference type="GO" id="GO:0046983">
    <property type="term" value="F:protein dimerization activity"/>
    <property type="evidence" value="ECO:0007669"/>
    <property type="project" value="InterPro"/>
</dbReference>
<comment type="subcellular location">
    <subcellularLocation>
        <location evidence="1">Nucleus</location>
    </subcellularLocation>
</comment>
<dbReference type="GO" id="GO:0006879">
    <property type="term" value="P:intracellular iron ion homeostasis"/>
    <property type="evidence" value="ECO:0007669"/>
    <property type="project" value="InterPro"/>
</dbReference>